<feature type="region of interest" description="Disordered" evidence="1">
    <location>
        <begin position="1"/>
        <end position="52"/>
    </location>
</feature>
<name>A0ABR1LSA8_9PEZI</name>
<feature type="compositionally biased region" description="Basic and acidic residues" evidence="1">
    <location>
        <begin position="20"/>
        <end position="31"/>
    </location>
</feature>
<dbReference type="GeneID" id="92035863"/>
<dbReference type="EMBL" id="JBBPEH010000005">
    <property type="protein sequence ID" value="KAK7538074.1"/>
    <property type="molecule type" value="Genomic_DNA"/>
</dbReference>
<protein>
    <submittedName>
        <fullName evidence="2">Uncharacterized protein</fullName>
    </submittedName>
</protein>
<keyword evidence="3" id="KW-1185">Reference proteome</keyword>
<organism evidence="2 3">
    <name type="scientific">Phyllosticta citribraziliensis</name>
    <dbReference type="NCBI Taxonomy" id="989973"/>
    <lineage>
        <taxon>Eukaryota</taxon>
        <taxon>Fungi</taxon>
        <taxon>Dikarya</taxon>
        <taxon>Ascomycota</taxon>
        <taxon>Pezizomycotina</taxon>
        <taxon>Dothideomycetes</taxon>
        <taxon>Dothideomycetes incertae sedis</taxon>
        <taxon>Botryosphaeriales</taxon>
        <taxon>Phyllostictaceae</taxon>
        <taxon>Phyllosticta</taxon>
    </lineage>
</organism>
<gene>
    <name evidence="2" type="ORF">J3D65DRAFT_666783</name>
</gene>
<evidence type="ECO:0000313" key="3">
    <source>
        <dbReference type="Proteomes" id="UP001360953"/>
    </source>
</evidence>
<evidence type="ECO:0000313" key="2">
    <source>
        <dbReference type="EMBL" id="KAK7538074.1"/>
    </source>
</evidence>
<proteinExistence type="predicted"/>
<evidence type="ECO:0000256" key="1">
    <source>
        <dbReference type="SAM" id="MobiDB-lite"/>
    </source>
</evidence>
<sequence>MKGSAERIDVMGVDPGATANERDIEAMDKGKFSNGPERSSATLPDPDAPSSINKDETFVNLAPIGSEFSCGETTDAYCHTQYNLLLPRWACLLLGDRPAGILQRLVVKFALVLYERMTSKILSKDEVFVSTMELPAEMEENSEGRDALVVLGSMVLAAQVVKYVKMKNGAISAVGKDAVASPRMVEK</sequence>
<reference evidence="2 3" key="1">
    <citation type="submission" date="2024-04" db="EMBL/GenBank/DDBJ databases">
        <title>Phyllosticta paracitricarpa is synonymous to the EU quarantine fungus P. citricarpa based on phylogenomic analyses.</title>
        <authorList>
            <consortium name="Lawrence Berkeley National Laboratory"/>
            <person name="Van ingen-buijs V.A."/>
            <person name="Van westerhoven A.C."/>
            <person name="Haridas S."/>
            <person name="Skiadas P."/>
            <person name="Martin F."/>
            <person name="Groenewald J.Z."/>
            <person name="Crous P.W."/>
            <person name="Seidl M.F."/>
        </authorList>
    </citation>
    <scope>NUCLEOTIDE SEQUENCE [LARGE SCALE GENOMIC DNA]</scope>
    <source>
        <strain evidence="2 3">CPC 17464</strain>
    </source>
</reference>
<dbReference type="RefSeq" id="XP_066655761.1">
    <property type="nucleotide sequence ID" value="XM_066802957.1"/>
</dbReference>
<dbReference type="Proteomes" id="UP001360953">
    <property type="component" value="Unassembled WGS sequence"/>
</dbReference>
<accession>A0ABR1LSA8</accession>
<comment type="caution">
    <text evidence="2">The sequence shown here is derived from an EMBL/GenBank/DDBJ whole genome shotgun (WGS) entry which is preliminary data.</text>
</comment>